<dbReference type="OrthoDB" id="10248904at2759"/>
<dbReference type="InterPro" id="IPR012341">
    <property type="entry name" value="6hp_glycosidase-like_sf"/>
</dbReference>
<dbReference type="EMBL" id="CAAALY010003778">
    <property type="protein sequence ID" value="VEL08368.1"/>
    <property type="molecule type" value="Genomic_DNA"/>
</dbReference>
<dbReference type="GO" id="GO:0004134">
    <property type="term" value="F:4-alpha-glucanotransferase activity"/>
    <property type="evidence" value="ECO:0007669"/>
    <property type="project" value="InterPro"/>
</dbReference>
<dbReference type="Pfam" id="PF06202">
    <property type="entry name" value="GDE_C"/>
    <property type="match status" value="2"/>
</dbReference>
<evidence type="ECO:0000259" key="1">
    <source>
        <dbReference type="Pfam" id="PF06202"/>
    </source>
</evidence>
<evidence type="ECO:0000313" key="2">
    <source>
        <dbReference type="EMBL" id="VEL08368.1"/>
    </source>
</evidence>
<accession>A0A448WCG3</accession>
<dbReference type="Proteomes" id="UP000784294">
    <property type="component" value="Unassembled WGS sequence"/>
</dbReference>
<protein>
    <recommendedName>
        <fullName evidence="1">Glycogen debranching enzyme C-terminal domain-containing protein</fullName>
    </recommendedName>
</protein>
<dbReference type="Gene3D" id="1.50.10.10">
    <property type="match status" value="1"/>
</dbReference>
<reference evidence="2" key="1">
    <citation type="submission" date="2018-11" db="EMBL/GenBank/DDBJ databases">
        <authorList>
            <consortium name="Pathogen Informatics"/>
        </authorList>
    </citation>
    <scope>NUCLEOTIDE SEQUENCE</scope>
</reference>
<gene>
    <name evidence="2" type="ORF">PXEA_LOCUS1808</name>
</gene>
<proteinExistence type="predicted"/>
<dbReference type="InterPro" id="IPR032790">
    <property type="entry name" value="GDE_C"/>
</dbReference>
<evidence type="ECO:0000313" key="3">
    <source>
        <dbReference type="Proteomes" id="UP000784294"/>
    </source>
</evidence>
<name>A0A448WCG3_9PLAT</name>
<sequence>MGQFWTWSQWADSIKSCFEKCFWIPNDTQDPEISYNHGAYKDSFGSSAKFTDNQLRPNFLVTMTVLMCIYMHKFSFYSLLQLIPSQRGNIKQAPSLFTPERAWDALQIVKAQLVGPLGIKTLGPNDWAYRGYYDNSNESTDFSLAKGFNYHQGPEWLWLTGYYLRALLYFGRHLARINPKSYGHLANEVLADCQAHLARLDDHLYSSPWRSLPELTNFNGSVRIPFNKNSF</sequence>
<dbReference type="PANTHER" id="PTHR10569">
    <property type="entry name" value="GLYCOGEN DEBRANCHING ENZYME"/>
    <property type="match status" value="1"/>
</dbReference>
<keyword evidence="3" id="KW-1185">Reference proteome</keyword>
<dbReference type="SUPFAM" id="SSF48208">
    <property type="entry name" value="Six-hairpin glycosidases"/>
    <property type="match status" value="1"/>
</dbReference>
<feature type="domain" description="Glycogen debranching enzyme C-terminal" evidence="1">
    <location>
        <begin position="5"/>
        <end position="70"/>
    </location>
</feature>
<dbReference type="GO" id="GO:0005980">
    <property type="term" value="P:glycogen catabolic process"/>
    <property type="evidence" value="ECO:0007669"/>
    <property type="project" value="InterPro"/>
</dbReference>
<dbReference type="InterPro" id="IPR010401">
    <property type="entry name" value="AGL/Gdb1"/>
</dbReference>
<dbReference type="AlphaFoldDB" id="A0A448WCG3"/>
<comment type="caution">
    <text evidence="2">The sequence shown here is derived from an EMBL/GenBank/DDBJ whole genome shotgun (WGS) entry which is preliminary data.</text>
</comment>
<dbReference type="InterPro" id="IPR008928">
    <property type="entry name" value="6-hairpin_glycosidase_sf"/>
</dbReference>
<dbReference type="PANTHER" id="PTHR10569:SF2">
    <property type="entry name" value="GLYCOGEN DEBRANCHING ENZYME"/>
    <property type="match status" value="1"/>
</dbReference>
<dbReference type="GO" id="GO:0004135">
    <property type="term" value="F:amylo-alpha-1,6-glucosidase activity"/>
    <property type="evidence" value="ECO:0007669"/>
    <property type="project" value="InterPro"/>
</dbReference>
<feature type="domain" description="Glycogen debranching enzyme C-terminal" evidence="1">
    <location>
        <begin position="84"/>
        <end position="221"/>
    </location>
</feature>
<organism evidence="2 3">
    <name type="scientific">Protopolystoma xenopodis</name>
    <dbReference type="NCBI Taxonomy" id="117903"/>
    <lineage>
        <taxon>Eukaryota</taxon>
        <taxon>Metazoa</taxon>
        <taxon>Spiralia</taxon>
        <taxon>Lophotrochozoa</taxon>
        <taxon>Platyhelminthes</taxon>
        <taxon>Monogenea</taxon>
        <taxon>Polyopisthocotylea</taxon>
        <taxon>Polystomatidea</taxon>
        <taxon>Polystomatidae</taxon>
        <taxon>Protopolystoma</taxon>
    </lineage>
</organism>